<proteinExistence type="predicted"/>
<accession>A0A2K2H5N2</accession>
<gene>
    <name evidence="1" type="ORF">C2E25_17085</name>
</gene>
<evidence type="ECO:0000313" key="1">
    <source>
        <dbReference type="EMBL" id="PNU18540.1"/>
    </source>
</evidence>
<reference evidence="1 2" key="1">
    <citation type="journal article" date="2018" name="Genome Announc.">
        <title>Genome Sequence of Geothermobacter sp. HR-1 Iron Reducer from the Loihi Seamount.</title>
        <authorList>
            <person name="Smith H."/>
            <person name="Abuyen K."/>
            <person name="Tremblay J."/>
            <person name="Savalia P."/>
            <person name="Perez-Rodriguez I."/>
            <person name="Emerson D."/>
            <person name="Tully B."/>
            <person name="Amend J."/>
        </authorList>
    </citation>
    <scope>NUCLEOTIDE SEQUENCE [LARGE SCALE GENOMIC DNA]</scope>
    <source>
        <strain evidence="1 2">HR-1</strain>
    </source>
</reference>
<sequence length="73" mass="8660">LSRRYSVEVTHSIEGRAKNRRSIQGRFRAVICRAMRRMHIETVGQVQYAVAGEFWCRIDLYPFQIRYLAILES</sequence>
<dbReference type="Proteomes" id="UP000236340">
    <property type="component" value="Unassembled WGS sequence"/>
</dbReference>
<feature type="non-terminal residue" evidence="1">
    <location>
        <position position="1"/>
    </location>
</feature>
<comment type="caution">
    <text evidence="1">The sequence shown here is derived from an EMBL/GenBank/DDBJ whole genome shotgun (WGS) entry which is preliminary data.</text>
</comment>
<name>A0A2K2H5N2_9BACT</name>
<organism evidence="1 2">
    <name type="scientific">Geothermobacter hydrogeniphilus</name>
    <dbReference type="NCBI Taxonomy" id="1969733"/>
    <lineage>
        <taxon>Bacteria</taxon>
        <taxon>Pseudomonadati</taxon>
        <taxon>Thermodesulfobacteriota</taxon>
        <taxon>Desulfuromonadia</taxon>
        <taxon>Desulfuromonadales</taxon>
        <taxon>Geothermobacteraceae</taxon>
        <taxon>Geothermobacter</taxon>
    </lineage>
</organism>
<protein>
    <submittedName>
        <fullName evidence="1">Uncharacterized protein</fullName>
    </submittedName>
</protein>
<dbReference type="EMBL" id="PPFX01000070">
    <property type="protein sequence ID" value="PNU18540.1"/>
    <property type="molecule type" value="Genomic_DNA"/>
</dbReference>
<evidence type="ECO:0000313" key="2">
    <source>
        <dbReference type="Proteomes" id="UP000236340"/>
    </source>
</evidence>
<dbReference type="AlphaFoldDB" id="A0A2K2H5N2"/>